<keyword evidence="3" id="KW-1185">Reference proteome</keyword>
<feature type="region of interest" description="Disordered" evidence="1">
    <location>
        <begin position="122"/>
        <end position="146"/>
    </location>
</feature>
<dbReference type="GeneID" id="5233412"/>
<organism evidence="2 3">
    <name type="scientific">Lodderomyces elongisporus (strain ATCC 11503 / CBS 2605 / JCM 1781 / NBRC 1676 / NRRL YB-4239)</name>
    <name type="common">Yeast</name>
    <name type="synonym">Saccharomyces elongisporus</name>
    <dbReference type="NCBI Taxonomy" id="379508"/>
    <lineage>
        <taxon>Eukaryota</taxon>
        <taxon>Fungi</taxon>
        <taxon>Dikarya</taxon>
        <taxon>Ascomycota</taxon>
        <taxon>Saccharomycotina</taxon>
        <taxon>Pichiomycetes</taxon>
        <taxon>Debaryomycetaceae</taxon>
        <taxon>Candida/Lodderomyces clade</taxon>
        <taxon>Lodderomyces</taxon>
    </lineage>
</organism>
<feature type="compositionally biased region" description="Low complexity" evidence="1">
    <location>
        <begin position="17"/>
        <end position="38"/>
    </location>
</feature>
<protein>
    <submittedName>
        <fullName evidence="2">Uncharacterized protein</fullName>
    </submittedName>
</protein>
<dbReference type="OMA" id="SKYESWA"/>
<feature type="compositionally biased region" description="Basic and acidic residues" evidence="1">
    <location>
        <begin position="126"/>
        <end position="146"/>
    </location>
</feature>
<evidence type="ECO:0000256" key="1">
    <source>
        <dbReference type="SAM" id="MobiDB-lite"/>
    </source>
</evidence>
<evidence type="ECO:0000313" key="3">
    <source>
        <dbReference type="Proteomes" id="UP000001996"/>
    </source>
</evidence>
<dbReference type="Proteomes" id="UP000001996">
    <property type="component" value="Unassembled WGS sequence"/>
</dbReference>
<dbReference type="OrthoDB" id="4094421at2759"/>
<name>A5E043_LODEL</name>
<dbReference type="InParanoid" id="A5E043"/>
<feature type="compositionally biased region" description="Basic and acidic residues" evidence="1">
    <location>
        <begin position="1"/>
        <end position="12"/>
    </location>
</feature>
<accession>A5E043</accession>
<dbReference type="eggNOG" id="ENOG502RQES">
    <property type="taxonomic scope" value="Eukaryota"/>
</dbReference>
<dbReference type="AlphaFoldDB" id="A5E043"/>
<feature type="region of interest" description="Disordered" evidence="1">
    <location>
        <begin position="1"/>
        <end position="58"/>
    </location>
</feature>
<gene>
    <name evidence="2" type="ORF">LELG_02980</name>
</gene>
<proteinExistence type="predicted"/>
<dbReference type="HOGENOM" id="CLU_1777819_0_0_1"/>
<dbReference type="VEuPathDB" id="FungiDB:LELG_02980"/>
<evidence type="ECO:0000313" key="2">
    <source>
        <dbReference type="EMBL" id="EDK44801.1"/>
    </source>
</evidence>
<dbReference type="EMBL" id="CH981526">
    <property type="protein sequence ID" value="EDK44801.1"/>
    <property type="molecule type" value="Genomic_DNA"/>
</dbReference>
<reference evidence="2 3" key="1">
    <citation type="journal article" date="2009" name="Nature">
        <title>Evolution of pathogenicity and sexual reproduction in eight Candida genomes.</title>
        <authorList>
            <person name="Butler G."/>
            <person name="Rasmussen M.D."/>
            <person name="Lin M.F."/>
            <person name="Santos M.A."/>
            <person name="Sakthikumar S."/>
            <person name="Munro C.A."/>
            <person name="Rheinbay E."/>
            <person name="Grabherr M."/>
            <person name="Forche A."/>
            <person name="Reedy J.L."/>
            <person name="Agrafioti I."/>
            <person name="Arnaud M.B."/>
            <person name="Bates S."/>
            <person name="Brown A.J."/>
            <person name="Brunke S."/>
            <person name="Costanzo M.C."/>
            <person name="Fitzpatrick D.A."/>
            <person name="de Groot P.W."/>
            <person name="Harris D."/>
            <person name="Hoyer L.L."/>
            <person name="Hube B."/>
            <person name="Klis F.M."/>
            <person name="Kodira C."/>
            <person name="Lennard N."/>
            <person name="Logue M.E."/>
            <person name="Martin R."/>
            <person name="Neiman A.M."/>
            <person name="Nikolaou E."/>
            <person name="Quail M.A."/>
            <person name="Quinn J."/>
            <person name="Santos M.C."/>
            <person name="Schmitzberger F.F."/>
            <person name="Sherlock G."/>
            <person name="Shah P."/>
            <person name="Silverstein K.A."/>
            <person name="Skrzypek M.S."/>
            <person name="Soll D."/>
            <person name="Staggs R."/>
            <person name="Stansfield I."/>
            <person name="Stumpf M.P."/>
            <person name="Sudbery P.E."/>
            <person name="Srikantha T."/>
            <person name="Zeng Q."/>
            <person name="Berman J."/>
            <person name="Berriman M."/>
            <person name="Heitman J."/>
            <person name="Gow N.A."/>
            <person name="Lorenz M.C."/>
            <person name="Birren B.W."/>
            <person name="Kellis M."/>
            <person name="Cuomo C.A."/>
        </authorList>
    </citation>
    <scope>NUCLEOTIDE SEQUENCE [LARGE SCALE GENOMIC DNA]</scope>
    <source>
        <strain evidence="3">ATCC 11503 / BCRC 21390 / CBS 2605 / JCM 1781 / NBRC 1676 / NRRL YB-4239</strain>
    </source>
</reference>
<sequence length="146" mass="15642">MTTEKQTTEQKPVETQTSTSPSASASTLDSTATTTTNGNGSGSGSGSNGNNQEEITSEQLAKIQTVAQGILNPNGENPQMNEYIQSTLSYIGNAIEKMQNTNDKDATAKEIADDLTSKYESWAASKKKEEDEKKQVAEKEKLGKSD</sequence>
<dbReference type="KEGG" id="lel:PVL30_003805"/>